<organism evidence="3">
    <name type="scientific">Citrobacter koseri</name>
    <name type="common">Citrobacter diversus</name>
    <dbReference type="NCBI Taxonomy" id="545"/>
    <lineage>
        <taxon>Bacteria</taxon>
        <taxon>Pseudomonadati</taxon>
        <taxon>Pseudomonadota</taxon>
        <taxon>Gammaproteobacteria</taxon>
        <taxon>Enterobacterales</taxon>
        <taxon>Enterobacteriaceae</taxon>
        <taxon>Citrobacter</taxon>
    </lineage>
</organism>
<dbReference type="PATRIC" id="fig|545.12.peg.4478"/>
<proteinExistence type="predicted"/>
<dbReference type="Pfam" id="PF21279">
    <property type="entry name" value="YhfX-like_C"/>
    <property type="match status" value="1"/>
</dbReference>
<reference evidence="3" key="1">
    <citation type="submission" date="2014-06" db="EMBL/GenBank/DDBJ databases">
        <authorList>
            <person name="Urmite Genomes Urmite Genomes"/>
        </authorList>
    </citation>
    <scope>NUCLEOTIDE SEQUENCE</scope>
</reference>
<feature type="domain" description="Alanine racemase N-terminal" evidence="1">
    <location>
        <begin position="33"/>
        <end position="264"/>
    </location>
</feature>
<dbReference type="Pfam" id="PF01168">
    <property type="entry name" value="Ala_racemase_N"/>
    <property type="match status" value="1"/>
</dbReference>
<name>A0A078LHE3_CITKO</name>
<accession>A0A078LHE3</accession>
<dbReference type="AlphaFoldDB" id="A0A078LHE3"/>
<sequence length="387" mass="42652">MFIHALKRQNPALITAAIRLWQQGRIVPDSWVIDVDQVLENGKRLVDTAHQYGITLYLMTKQLGRNPWLAEKLLALGYAGIVTVDYKEARVMRRAGLPVAHQGHLVQIPSRQIGEAVEQGTDVITLFSLEKAREVSAAAVKAGRVQAVMLKIYGEQDFLYPGQESGFPLARLDDAVNDIRRLPGLHVTGLTHFPCLLWDDASGETRPTPNLHSLVKARQQLEEREIAIEQLNAPSATSCASLPLLARYGVTHAEPGHALTGTIPSNQQGDQPERIAMLWLSEISHHFRGNSYCYGGGYYRRGHARNALVFTPENDVPAKTTLEPVDDSSIDYYLPLAGTFPVSSAVVLCFRTQIFVTRSDVVLVSGIQRGAAEIVARYDSLGNVLEA</sequence>
<dbReference type="InterPro" id="IPR048449">
    <property type="entry name" value="YhfX-like_C"/>
</dbReference>
<dbReference type="Gene3D" id="2.40.37.30">
    <property type="match status" value="2"/>
</dbReference>
<evidence type="ECO:0000313" key="3">
    <source>
        <dbReference type="EMBL" id="CDZ86220.1"/>
    </source>
</evidence>
<dbReference type="CDD" id="cd06811">
    <property type="entry name" value="PLPDE_III_yhfX_like"/>
    <property type="match status" value="1"/>
</dbReference>
<dbReference type="EMBL" id="LK931336">
    <property type="protein sequence ID" value="CDZ86220.1"/>
    <property type="molecule type" value="Genomic_DNA"/>
</dbReference>
<dbReference type="InterPro" id="IPR001608">
    <property type="entry name" value="Ala_racemase_N"/>
</dbReference>
<gene>
    <name evidence="3" type="ORF">BN1086_04464</name>
</gene>
<evidence type="ECO:0000259" key="2">
    <source>
        <dbReference type="Pfam" id="PF21279"/>
    </source>
</evidence>
<dbReference type="InterPro" id="IPR029066">
    <property type="entry name" value="PLP-binding_barrel"/>
</dbReference>
<evidence type="ECO:0000259" key="1">
    <source>
        <dbReference type="Pfam" id="PF01168"/>
    </source>
</evidence>
<protein>
    <submittedName>
        <fullName evidence="3">Uncharacterized protein</fullName>
    </submittedName>
</protein>
<feature type="domain" description="YhfX-like C-terminal" evidence="2">
    <location>
        <begin position="278"/>
        <end position="374"/>
    </location>
</feature>
<dbReference type="SUPFAM" id="SSF51419">
    <property type="entry name" value="PLP-binding barrel"/>
    <property type="match status" value="1"/>
</dbReference>